<keyword evidence="3" id="KW-0539">Nucleus</keyword>
<dbReference type="EMBL" id="GHBP01000591">
    <property type="protein sequence ID" value="NDJ92385.1"/>
    <property type="molecule type" value="Transcribed_RNA"/>
</dbReference>
<dbReference type="InterPro" id="IPR008847">
    <property type="entry name" value="Suf"/>
</dbReference>
<reference evidence="5" key="1">
    <citation type="submission" date="2018-11" db="EMBL/GenBank/DDBJ databases">
        <title>Henneguya salminicola genome and transcriptome.</title>
        <authorList>
            <person name="Yahalomi D."/>
            <person name="Atkinson S.D."/>
            <person name="Neuhof M."/>
            <person name="Chang E.S."/>
            <person name="Philippe H."/>
            <person name="Cartwright P."/>
            <person name="Bartholomew J.L."/>
            <person name="Huchon D."/>
        </authorList>
    </citation>
    <scope>NUCLEOTIDE SEQUENCE</scope>
    <source>
        <strain evidence="5">Hz1</strain>
        <tissue evidence="5">Whole</tissue>
    </source>
</reference>
<dbReference type="SUPFAM" id="SSF48452">
    <property type="entry name" value="TPR-like"/>
    <property type="match status" value="1"/>
</dbReference>
<dbReference type="InterPro" id="IPR045243">
    <property type="entry name" value="Rna14-like"/>
</dbReference>
<dbReference type="GO" id="GO:0031124">
    <property type="term" value="P:mRNA 3'-end processing"/>
    <property type="evidence" value="ECO:0007669"/>
    <property type="project" value="InterPro"/>
</dbReference>
<dbReference type="InterPro" id="IPR011990">
    <property type="entry name" value="TPR-like_helical_dom_sf"/>
</dbReference>
<dbReference type="GO" id="GO:0005634">
    <property type="term" value="C:nucleus"/>
    <property type="evidence" value="ECO:0007669"/>
    <property type="project" value="UniProtKB-SubCell"/>
</dbReference>
<dbReference type="PANTHER" id="PTHR19980:SF0">
    <property type="entry name" value="CLEAVAGE STIMULATION FACTOR SUBUNIT 3"/>
    <property type="match status" value="1"/>
</dbReference>
<accession>A0A6G3MEA9</accession>
<keyword evidence="2" id="KW-0677">Repeat</keyword>
<evidence type="ECO:0000313" key="5">
    <source>
        <dbReference type="EMBL" id="NDJ92385.1"/>
    </source>
</evidence>
<evidence type="ECO:0000259" key="4">
    <source>
        <dbReference type="Pfam" id="PF05843"/>
    </source>
</evidence>
<comment type="subcellular location">
    <subcellularLocation>
        <location evidence="1">Nucleus</location>
    </subcellularLocation>
</comment>
<dbReference type="AlphaFoldDB" id="A0A6G3MEA9"/>
<dbReference type="GO" id="GO:0003729">
    <property type="term" value="F:mRNA binding"/>
    <property type="evidence" value="ECO:0007669"/>
    <property type="project" value="TreeGrafter"/>
</dbReference>
<sequence length="220" mass="25987">MYFNHLKRICDPNLIRSSYERLLCMFGLEYSRTIFHEFHKFESEFGGLNSCLELEDRILQKHNLEYEEIRLIVDRYNFSYDQPVNKKYQRDIDADDVIQKSMGKNSLPDLNQMRPFKPIPIDSSPYNLPILVPGGVFPPPYKISEMMSQLPPPQNFEGPYLDIPRLVYMILNCIESQPSNIPRSNDNNISELNNNMETSNKNTKILDDLYRYRHDKNIIK</sequence>
<protein>
    <submittedName>
        <fullName evidence="5">Protein suppressor of forked (Trinotate prediction)</fullName>
    </submittedName>
</protein>
<dbReference type="PANTHER" id="PTHR19980">
    <property type="entry name" value="RNA CLEAVAGE STIMULATION FACTOR"/>
    <property type="match status" value="1"/>
</dbReference>
<evidence type="ECO:0000256" key="1">
    <source>
        <dbReference type="ARBA" id="ARBA00004123"/>
    </source>
</evidence>
<evidence type="ECO:0000256" key="3">
    <source>
        <dbReference type="ARBA" id="ARBA00023242"/>
    </source>
</evidence>
<organism evidence="5">
    <name type="scientific">Henneguya salminicola</name>
    <name type="common">Myxosporean</name>
    <dbReference type="NCBI Taxonomy" id="69463"/>
    <lineage>
        <taxon>Eukaryota</taxon>
        <taxon>Metazoa</taxon>
        <taxon>Cnidaria</taxon>
        <taxon>Myxozoa</taxon>
        <taxon>Myxosporea</taxon>
        <taxon>Bivalvulida</taxon>
        <taxon>Platysporina</taxon>
        <taxon>Myxobolidae</taxon>
        <taxon>Henneguya</taxon>
    </lineage>
</organism>
<feature type="domain" description="Suppressor of forked" evidence="4">
    <location>
        <begin position="2"/>
        <end position="86"/>
    </location>
</feature>
<proteinExistence type="predicted"/>
<name>A0A6G3MEA9_HENSL</name>
<dbReference type="Pfam" id="PF05843">
    <property type="entry name" value="Suf"/>
    <property type="match status" value="1"/>
</dbReference>
<dbReference type="Gene3D" id="1.25.40.10">
    <property type="entry name" value="Tetratricopeptide repeat domain"/>
    <property type="match status" value="1"/>
</dbReference>
<evidence type="ECO:0000256" key="2">
    <source>
        <dbReference type="ARBA" id="ARBA00022737"/>
    </source>
</evidence>